<protein>
    <submittedName>
        <fullName evidence="2">DUF502 domain-containing protein</fullName>
    </submittedName>
</protein>
<gene>
    <name evidence="2" type="ORF">D3Y59_09700</name>
</gene>
<sequence length="180" mass="19973">MKKILGYFLRGLLILAPVTLTVYILLAFLQWLNNLFTIEGYPPGLGLLLIAVLLTIVGYVGTQVRPFIVLGERILNRLPVINILYSSIKDIFDALLGEEQKFSQPVLVKVFAGTECFKLGFVTQESMAGVHRDDLTAVYFPDSYNFSGELLLVPRENVVHLDLPSAQVMKFIVSGGVAKL</sequence>
<proteinExistence type="predicted"/>
<dbReference type="InterPro" id="IPR007462">
    <property type="entry name" value="COV1-like"/>
</dbReference>
<dbReference type="KEGG" id="hyh:D3Y59_09700"/>
<dbReference type="OrthoDB" id="9789516at2"/>
<name>A0A3B7R844_9BACT</name>
<keyword evidence="1" id="KW-0812">Transmembrane</keyword>
<dbReference type="Pfam" id="PF04367">
    <property type="entry name" value="DUF502"/>
    <property type="match status" value="1"/>
</dbReference>
<keyword evidence="1" id="KW-0472">Membrane</keyword>
<evidence type="ECO:0000313" key="2">
    <source>
        <dbReference type="EMBL" id="AYA37301.1"/>
    </source>
</evidence>
<dbReference type="Proteomes" id="UP000262802">
    <property type="component" value="Chromosome"/>
</dbReference>
<organism evidence="2 3">
    <name type="scientific">Hymenobacter oligotrophus</name>
    <dbReference type="NCBI Taxonomy" id="2319843"/>
    <lineage>
        <taxon>Bacteria</taxon>
        <taxon>Pseudomonadati</taxon>
        <taxon>Bacteroidota</taxon>
        <taxon>Cytophagia</taxon>
        <taxon>Cytophagales</taxon>
        <taxon>Hymenobacteraceae</taxon>
        <taxon>Hymenobacter</taxon>
    </lineage>
</organism>
<dbReference type="AlphaFoldDB" id="A0A3B7R844"/>
<keyword evidence="1" id="KW-1133">Transmembrane helix</keyword>
<dbReference type="PANTHER" id="PTHR31876">
    <property type="entry name" value="COV-LIKE PROTEIN 1"/>
    <property type="match status" value="1"/>
</dbReference>
<feature type="transmembrane region" description="Helical" evidence="1">
    <location>
        <begin position="12"/>
        <end position="32"/>
    </location>
</feature>
<dbReference type="EMBL" id="CP032317">
    <property type="protein sequence ID" value="AYA37301.1"/>
    <property type="molecule type" value="Genomic_DNA"/>
</dbReference>
<dbReference type="RefSeq" id="WP_119444875.1">
    <property type="nucleotide sequence ID" value="NZ_CP032317.1"/>
</dbReference>
<keyword evidence="3" id="KW-1185">Reference proteome</keyword>
<dbReference type="PANTHER" id="PTHR31876:SF26">
    <property type="entry name" value="PROTEIN LIKE COV 2"/>
    <property type="match status" value="1"/>
</dbReference>
<feature type="transmembrane region" description="Helical" evidence="1">
    <location>
        <begin position="44"/>
        <end position="62"/>
    </location>
</feature>
<evidence type="ECO:0000313" key="3">
    <source>
        <dbReference type="Proteomes" id="UP000262802"/>
    </source>
</evidence>
<reference evidence="2 3" key="1">
    <citation type="submission" date="2018-09" db="EMBL/GenBank/DDBJ databases">
        <title>Hymenobacter medium sp. nov., isolated from R2A medium.</title>
        <authorList>
            <person name="Yingchao G."/>
        </authorList>
    </citation>
    <scope>NUCLEOTIDE SEQUENCE [LARGE SCALE GENOMIC DNA]</scope>
    <source>
        <strain evidence="3">sh-6</strain>
    </source>
</reference>
<evidence type="ECO:0000256" key="1">
    <source>
        <dbReference type="SAM" id="Phobius"/>
    </source>
</evidence>
<accession>A0A3B7R844</accession>